<organism evidence="2 3">
    <name type="scientific">Paenibacillus ginsengarvi</name>
    <dbReference type="NCBI Taxonomy" id="400777"/>
    <lineage>
        <taxon>Bacteria</taxon>
        <taxon>Bacillati</taxon>
        <taxon>Bacillota</taxon>
        <taxon>Bacilli</taxon>
        <taxon>Bacillales</taxon>
        <taxon>Paenibacillaceae</taxon>
        <taxon>Paenibacillus</taxon>
    </lineage>
</organism>
<dbReference type="AlphaFoldDB" id="A0A3B0CFX7"/>
<dbReference type="Proteomes" id="UP000282311">
    <property type="component" value="Unassembled WGS sequence"/>
</dbReference>
<dbReference type="CDD" id="cd21809">
    <property type="entry name" value="ABC-2_lan_permease-like"/>
    <property type="match status" value="1"/>
</dbReference>
<reference evidence="2 3" key="1">
    <citation type="journal article" date="2007" name="Int. J. Syst. Evol. Microbiol.">
        <title>Paenibacillus ginsengarvi sp. nov., isolated from soil from ginseng cultivation.</title>
        <authorList>
            <person name="Yoon M.H."/>
            <person name="Ten L.N."/>
            <person name="Im W.T."/>
        </authorList>
    </citation>
    <scope>NUCLEOTIDE SEQUENCE [LARGE SCALE GENOMIC DNA]</scope>
    <source>
        <strain evidence="2 3">KCTC 13059</strain>
    </source>
</reference>
<dbReference type="EMBL" id="RBAH01000009">
    <property type="protein sequence ID" value="RKN84302.1"/>
    <property type="molecule type" value="Genomic_DNA"/>
</dbReference>
<evidence type="ECO:0000313" key="3">
    <source>
        <dbReference type="Proteomes" id="UP000282311"/>
    </source>
</evidence>
<dbReference type="RefSeq" id="WP_120748038.1">
    <property type="nucleotide sequence ID" value="NZ_RBAH01000009.1"/>
</dbReference>
<sequence length="241" mass="25629">MIRLFRSELLKLRKSPIAPLVCVSPVIAAVIGLLSSQSGTVNPWTETLTYMATLHALLFLPLLAGVFSAFVCRYEHAGGGWKQLLALPVSRSSVFVVKFAIVLGLLAFTQLLLVAGLLAVGTLKGFAEPVPWGIVAKSALGGLLACMPLAALQLAVSVAWSSFAAPLAVNVVFTLPNILVANSETYGPYYPWAQPLLAMLPPSGESFGAFLVPAGTLFTVIFVCFAVFFITGLGYFRHKSI</sequence>
<dbReference type="OrthoDB" id="9781996at2"/>
<accession>A0A3B0CFX7</accession>
<dbReference type="Pfam" id="PF12730">
    <property type="entry name" value="ABC2_membrane_4"/>
    <property type="match status" value="1"/>
</dbReference>
<feature type="transmembrane region" description="Helical" evidence="1">
    <location>
        <begin position="207"/>
        <end position="236"/>
    </location>
</feature>
<keyword evidence="3" id="KW-1185">Reference proteome</keyword>
<gene>
    <name evidence="2" type="ORF">D7M11_15000</name>
</gene>
<keyword evidence="1" id="KW-0812">Transmembrane</keyword>
<feature type="transmembrane region" description="Helical" evidence="1">
    <location>
        <begin position="167"/>
        <end position="187"/>
    </location>
</feature>
<evidence type="ECO:0008006" key="4">
    <source>
        <dbReference type="Google" id="ProtNLM"/>
    </source>
</evidence>
<keyword evidence="1" id="KW-0472">Membrane</keyword>
<comment type="caution">
    <text evidence="2">The sequence shown here is derived from an EMBL/GenBank/DDBJ whole genome shotgun (WGS) entry which is preliminary data.</text>
</comment>
<keyword evidence="1" id="KW-1133">Transmembrane helix</keyword>
<evidence type="ECO:0000256" key="1">
    <source>
        <dbReference type="SAM" id="Phobius"/>
    </source>
</evidence>
<evidence type="ECO:0000313" key="2">
    <source>
        <dbReference type="EMBL" id="RKN84302.1"/>
    </source>
</evidence>
<protein>
    <recommendedName>
        <fullName evidence="4">ABC transporter permease</fullName>
    </recommendedName>
</protein>
<feature type="transmembrane region" description="Helical" evidence="1">
    <location>
        <begin position="16"/>
        <end position="34"/>
    </location>
</feature>
<name>A0A3B0CFX7_9BACL</name>
<feature type="transmembrane region" description="Helical" evidence="1">
    <location>
        <begin position="95"/>
        <end position="119"/>
    </location>
</feature>
<proteinExistence type="predicted"/>
<feature type="transmembrane region" description="Helical" evidence="1">
    <location>
        <begin position="139"/>
        <end position="160"/>
    </location>
</feature>
<feature type="transmembrane region" description="Helical" evidence="1">
    <location>
        <begin position="54"/>
        <end position="74"/>
    </location>
</feature>